<proteinExistence type="predicted"/>
<name>A0A8H7YFL1_AJECA</name>
<organism evidence="1 2">
    <name type="scientific">Ajellomyces capsulatus</name>
    <name type="common">Darling's disease fungus</name>
    <name type="synonym">Histoplasma capsulatum</name>
    <dbReference type="NCBI Taxonomy" id="5037"/>
    <lineage>
        <taxon>Eukaryota</taxon>
        <taxon>Fungi</taxon>
        <taxon>Dikarya</taxon>
        <taxon>Ascomycota</taxon>
        <taxon>Pezizomycotina</taxon>
        <taxon>Eurotiomycetes</taxon>
        <taxon>Eurotiomycetidae</taxon>
        <taxon>Onygenales</taxon>
        <taxon>Ajellomycetaceae</taxon>
        <taxon>Histoplasma</taxon>
    </lineage>
</organism>
<dbReference type="EMBL" id="JAEVHI010000005">
    <property type="protein sequence ID" value="KAG5290587.1"/>
    <property type="molecule type" value="Genomic_DNA"/>
</dbReference>
<dbReference type="Proteomes" id="UP000670092">
    <property type="component" value="Unassembled WGS sequence"/>
</dbReference>
<evidence type="ECO:0000313" key="1">
    <source>
        <dbReference type="EMBL" id="KAG5290587.1"/>
    </source>
</evidence>
<evidence type="ECO:0000313" key="2">
    <source>
        <dbReference type="Proteomes" id="UP000670092"/>
    </source>
</evidence>
<dbReference type="AlphaFoldDB" id="A0A8H7YFL1"/>
<dbReference type="VEuPathDB" id="FungiDB:I7I52_07649"/>
<reference evidence="1 2" key="1">
    <citation type="submission" date="2021-01" db="EMBL/GenBank/DDBJ databases">
        <title>Chromosome-level genome assembly of a human fungal pathogen reveals clustering of transcriptionally co-regulated genes.</title>
        <authorList>
            <person name="Voorhies M."/>
            <person name="Cohen S."/>
            <person name="Shea T.P."/>
            <person name="Petrus S."/>
            <person name="Munoz J.F."/>
            <person name="Poplawski S."/>
            <person name="Goldman W.E."/>
            <person name="Michael T."/>
            <person name="Cuomo C.A."/>
            <person name="Sil A."/>
            <person name="Beyhan S."/>
        </authorList>
    </citation>
    <scope>NUCLEOTIDE SEQUENCE [LARGE SCALE GENOMIC DNA]</scope>
    <source>
        <strain evidence="1 2">G184AR</strain>
    </source>
</reference>
<sequence>MTWRSFGLHCIAARLDKSSNSRLYAGFVNHLCETAWSAVMRTFSSRTRSLRTKPFARRPTRCQSSSCSRLLRSQFRAIFWEYWPVSGSVKGDPPVRRTTVRQPNDHISTAFVYPCPLQGGSD</sequence>
<accession>A0A8H7YFL1</accession>
<gene>
    <name evidence="1" type="ORF">I7I52_07649</name>
</gene>
<comment type="caution">
    <text evidence="1">The sequence shown here is derived from an EMBL/GenBank/DDBJ whole genome shotgun (WGS) entry which is preliminary data.</text>
</comment>
<protein>
    <submittedName>
        <fullName evidence="1">Uncharacterized protein</fullName>
    </submittedName>
</protein>